<sequence>MKLDNGNYLIWKNQLLNVIIVNGLDDFIDGSRPCPPRFLDLQQQILNLEYSVWHRYNRLLMSWLYASLSEDIMTQIVGYSTAVEIWNALNQIYSASSMARVTGLRTKL</sequence>
<name>A0AA39A4H0_VITRO</name>
<dbReference type="AlphaFoldDB" id="A0AA39A4H0"/>
<evidence type="ECO:0000313" key="1">
    <source>
        <dbReference type="EMBL" id="KAJ9700302.1"/>
    </source>
</evidence>
<dbReference type="PANTHER" id="PTHR47481:SF5">
    <property type="entry name" value="RIBONUCLEASE H-LIKE DOMAIN, GAG-PRE-INTEGRASE DOMAIN, GAG-POLYPEPTIDE OF LTR COPIA-TYPE-RELATED"/>
    <property type="match status" value="1"/>
</dbReference>
<evidence type="ECO:0000313" key="2">
    <source>
        <dbReference type="Proteomes" id="UP001168098"/>
    </source>
</evidence>
<organism evidence="1 2">
    <name type="scientific">Vitis rotundifolia</name>
    <name type="common">Muscadine grape</name>
    <dbReference type="NCBI Taxonomy" id="103349"/>
    <lineage>
        <taxon>Eukaryota</taxon>
        <taxon>Viridiplantae</taxon>
        <taxon>Streptophyta</taxon>
        <taxon>Embryophyta</taxon>
        <taxon>Tracheophyta</taxon>
        <taxon>Spermatophyta</taxon>
        <taxon>Magnoliopsida</taxon>
        <taxon>eudicotyledons</taxon>
        <taxon>Gunneridae</taxon>
        <taxon>Pentapetalae</taxon>
        <taxon>rosids</taxon>
        <taxon>Vitales</taxon>
        <taxon>Vitaceae</taxon>
        <taxon>Viteae</taxon>
        <taxon>Vitis</taxon>
    </lineage>
</organism>
<protein>
    <recommendedName>
        <fullName evidence="3">Retrotransposon Copia-like N-terminal domain-containing protein</fullName>
    </recommendedName>
</protein>
<dbReference type="EMBL" id="JARBHA010000005">
    <property type="protein sequence ID" value="KAJ9700302.1"/>
    <property type="molecule type" value="Genomic_DNA"/>
</dbReference>
<dbReference type="Pfam" id="PF14223">
    <property type="entry name" value="Retrotran_gag_2"/>
    <property type="match status" value="1"/>
</dbReference>
<proteinExistence type="predicted"/>
<accession>A0AA39A4H0</accession>
<keyword evidence="2" id="KW-1185">Reference proteome</keyword>
<dbReference type="PANTHER" id="PTHR47481">
    <property type="match status" value="1"/>
</dbReference>
<evidence type="ECO:0008006" key="3">
    <source>
        <dbReference type="Google" id="ProtNLM"/>
    </source>
</evidence>
<dbReference type="Proteomes" id="UP001168098">
    <property type="component" value="Unassembled WGS sequence"/>
</dbReference>
<gene>
    <name evidence="1" type="ORF">PVL29_005888</name>
</gene>
<reference evidence="1 2" key="1">
    <citation type="journal article" date="2023" name="BMC Biotechnol.">
        <title>Vitis rotundifolia cv Carlos genome sequencing.</title>
        <authorList>
            <person name="Huff M."/>
            <person name="Hulse-Kemp A."/>
            <person name="Scheffler B."/>
            <person name="Youngblood R."/>
            <person name="Simpson S."/>
            <person name="Babiker E."/>
            <person name="Staton M."/>
        </authorList>
    </citation>
    <scope>NUCLEOTIDE SEQUENCE [LARGE SCALE GENOMIC DNA]</scope>
    <source>
        <tissue evidence="1">Leaf</tissue>
    </source>
</reference>
<comment type="caution">
    <text evidence="1">The sequence shown here is derived from an EMBL/GenBank/DDBJ whole genome shotgun (WGS) entry which is preliminary data.</text>
</comment>